<dbReference type="InterPro" id="IPR019270">
    <property type="entry name" value="DUF2283"/>
</dbReference>
<sequence>MSEIRVTFDQTANAAYLSFADPETAPKVAHMYACDPIAVRGMINLDFDEQGRLLGIEVLGATSKLPQRLLDTAERLDDGKD</sequence>
<dbReference type="AlphaFoldDB" id="A0A2V4NIK5"/>
<dbReference type="EMBL" id="PYBW01000152">
    <property type="protein sequence ID" value="PYC67395.1"/>
    <property type="molecule type" value="Genomic_DNA"/>
</dbReference>
<evidence type="ECO:0008006" key="3">
    <source>
        <dbReference type="Google" id="ProtNLM"/>
    </source>
</evidence>
<gene>
    <name evidence="1" type="ORF">C7C46_30350</name>
</gene>
<evidence type="ECO:0000313" key="2">
    <source>
        <dbReference type="Proteomes" id="UP000248039"/>
    </source>
</evidence>
<name>A0A2V4NIK5_9ACTN</name>
<reference evidence="1 2" key="1">
    <citation type="submission" date="2018-03" db="EMBL/GenBank/DDBJ databases">
        <title>Bioinformatic expansion and discovery of thiopeptide antibiotics.</title>
        <authorList>
            <person name="Schwalen C.J."/>
            <person name="Hudson G.A."/>
            <person name="Mitchell D.A."/>
        </authorList>
    </citation>
    <scope>NUCLEOTIDE SEQUENCE [LARGE SCALE GENOMIC DNA]</scope>
    <source>
        <strain evidence="1 2">ATCC 21389</strain>
    </source>
</reference>
<dbReference type="Pfam" id="PF10049">
    <property type="entry name" value="DUF2283"/>
    <property type="match status" value="1"/>
</dbReference>
<keyword evidence="2" id="KW-1185">Reference proteome</keyword>
<organism evidence="1 2">
    <name type="scientific">Streptomyces tateyamensis</name>
    <dbReference type="NCBI Taxonomy" id="565073"/>
    <lineage>
        <taxon>Bacteria</taxon>
        <taxon>Bacillati</taxon>
        <taxon>Actinomycetota</taxon>
        <taxon>Actinomycetes</taxon>
        <taxon>Kitasatosporales</taxon>
        <taxon>Streptomycetaceae</taxon>
        <taxon>Streptomyces</taxon>
    </lineage>
</organism>
<proteinExistence type="predicted"/>
<dbReference type="Proteomes" id="UP000248039">
    <property type="component" value="Unassembled WGS sequence"/>
</dbReference>
<protein>
    <recommendedName>
        <fullName evidence="3">DUF2283 domain-containing protein</fullName>
    </recommendedName>
</protein>
<comment type="caution">
    <text evidence="1">The sequence shown here is derived from an EMBL/GenBank/DDBJ whole genome shotgun (WGS) entry which is preliminary data.</text>
</comment>
<dbReference type="OrthoDB" id="2911799at2"/>
<accession>A0A2V4NIK5</accession>
<evidence type="ECO:0000313" key="1">
    <source>
        <dbReference type="EMBL" id="PYC67395.1"/>
    </source>
</evidence>